<dbReference type="EMBL" id="JMQI01000021">
    <property type="protein sequence ID" value="KDN22184.1"/>
    <property type="molecule type" value="Genomic_DNA"/>
</dbReference>
<reference evidence="2 3" key="1">
    <citation type="submission" date="2014-05" db="EMBL/GenBank/DDBJ databases">
        <title>Draft genome sequence of Amycolatopsis rifamycinica DSM 46095.</title>
        <authorList>
            <person name="Lal R."/>
            <person name="Saxena A."/>
            <person name="Kumari R."/>
            <person name="Mukherjee U."/>
            <person name="Singh P."/>
            <person name="Sangwan N."/>
            <person name="Mahato N.K."/>
        </authorList>
    </citation>
    <scope>NUCLEOTIDE SEQUENCE [LARGE SCALE GENOMIC DNA]</scope>
    <source>
        <strain evidence="2 3">DSM 46095</strain>
    </source>
</reference>
<dbReference type="RefSeq" id="WP_043778538.1">
    <property type="nucleotide sequence ID" value="NZ_JMQI01000021.1"/>
</dbReference>
<keyword evidence="1" id="KW-0472">Membrane</keyword>
<keyword evidence="1" id="KW-1133">Transmembrane helix</keyword>
<comment type="caution">
    <text evidence="2">The sequence shown here is derived from an EMBL/GenBank/DDBJ whole genome shotgun (WGS) entry which is preliminary data.</text>
</comment>
<keyword evidence="3" id="KW-1185">Reference proteome</keyword>
<accession>A0A066UDJ3</accession>
<evidence type="ECO:0000313" key="2">
    <source>
        <dbReference type="EMBL" id="KDN22184.1"/>
    </source>
</evidence>
<evidence type="ECO:0000256" key="1">
    <source>
        <dbReference type="SAM" id="Phobius"/>
    </source>
</evidence>
<feature type="transmembrane region" description="Helical" evidence="1">
    <location>
        <begin position="12"/>
        <end position="35"/>
    </location>
</feature>
<evidence type="ECO:0000313" key="3">
    <source>
        <dbReference type="Proteomes" id="UP000027345"/>
    </source>
</evidence>
<organism evidence="2 3">
    <name type="scientific">Amycolatopsis rifamycinica</name>
    <dbReference type="NCBI Taxonomy" id="287986"/>
    <lineage>
        <taxon>Bacteria</taxon>
        <taxon>Bacillati</taxon>
        <taxon>Actinomycetota</taxon>
        <taxon>Actinomycetes</taxon>
        <taxon>Pseudonocardiales</taxon>
        <taxon>Pseudonocardiaceae</taxon>
        <taxon>Amycolatopsis</taxon>
    </lineage>
</organism>
<gene>
    <name evidence="2" type="ORF">DV20_09715</name>
</gene>
<dbReference type="OrthoDB" id="3635011at2"/>
<keyword evidence="1" id="KW-0812">Transmembrane</keyword>
<proteinExistence type="predicted"/>
<dbReference type="AlphaFoldDB" id="A0A066UDJ3"/>
<protein>
    <submittedName>
        <fullName evidence="2">Uncharacterized protein</fullName>
    </submittedName>
</protein>
<name>A0A066UDJ3_9PSEU</name>
<dbReference type="Proteomes" id="UP000027345">
    <property type="component" value="Unassembled WGS sequence"/>
</dbReference>
<feature type="transmembrane region" description="Helical" evidence="1">
    <location>
        <begin position="41"/>
        <end position="64"/>
    </location>
</feature>
<sequence length="71" mass="7407">MAERRWHVIPTTASLCWLYLGVGAILLVSSIVTLTGTDGRAPVLTVIAAVAAVALIALSVVGLARPKLRGR</sequence>